<comment type="caution">
    <text evidence="2">The sequence shown here is derived from an EMBL/GenBank/DDBJ whole genome shotgun (WGS) entry which is preliminary data.</text>
</comment>
<feature type="non-terminal residue" evidence="2">
    <location>
        <position position="1"/>
    </location>
</feature>
<gene>
    <name evidence="2" type="ORF">HAX54_003307</name>
</gene>
<name>A0ABS8WS44_DATST</name>
<sequence length="114" mass="12475">TMNSPVNKKQQEAAARKKIAKRWQHCDESELDNSSGSEVHYNITRSDESPMVTTREKSKAQEVAAATTSPPQSVEGNDEAESNCYNPPVDADNTEKGNDDVEESGDDDTNAEES</sequence>
<evidence type="ECO:0000256" key="1">
    <source>
        <dbReference type="SAM" id="MobiDB-lite"/>
    </source>
</evidence>
<dbReference type="EMBL" id="JACEIK010011510">
    <property type="protein sequence ID" value="MCE3215734.1"/>
    <property type="molecule type" value="Genomic_DNA"/>
</dbReference>
<feature type="region of interest" description="Disordered" evidence="1">
    <location>
        <begin position="1"/>
        <end position="114"/>
    </location>
</feature>
<keyword evidence="3" id="KW-1185">Reference proteome</keyword>
<feature type="compositionally biased region" description="Polar residues" evidence="1">
    <location>
        <begin position="66"/>
        <end position="75"/>
    </location>
</feature>
<feature type="non-terminal residue" evidence="2">
    <location>
        <position position="114"/>
    </location>
</feature>
<accession>A0ABS8WS44</accession>
<protein>
    <submittedName>
        <fullName evidence="2">Uncharacterized protein</fullName>
    </submittedName>
</protein>
<organism evidence="2 3">
    <name type="scientific">Datura stramonium</name>
    <name type="common">Jimsonweed</name>
    <name type="synonym">Common thornapple</name>
    <dbReference type="NCBI Taxonomy" id="4076"/>
    <lineage>
        <taxon>Eukaryota</taxon>
        <taxon>Viridiplantae</taxon>
        <taxon>Streptophyta</taxon>
        <taxon>Embryophyta</taxon>
        <taxon>Tracheophyta</taxon>
        <taxon>Spermatophyta</taxon>
        <taxon>Magnoliopsida</taxon>
        <taxon>eudicotyledons</taxon>
        <taxon>Gunneridae</taxon>
        <taxon>Pentapetalae</taxon>
        <taxon>asterids</taxon>
        <taxon>lamiids</taxon>
        <taxon>Solanales</taxon>
        <taxon>Solanaceae</taxon>
        <taxon>Solanoideae</taxon>
        <taxon>Datureae</taxon>
        <taxon>Datura</taxon>
    </lineage>
</organism>
<evidence type="ECO:0000313" key="3">
    <source>
        <dbReference type="Proteomes" id="UP000823775"/>
    </source>
</evidence>
<feature type="compositionally biased region" description="Acidic residues" evidence="1">
    <location>
        <begin position="100"/>
        <end position="114"/>
    </location>
</feature>
<evidence type="ECO:0000313" key="2">
    <source>
        <dbReference type="EMBL" id="MCE3215734.1"/>
    </source>
</evidence>
<dbReference type="Proteomes" id="UP000823775">
    <property type="component" value="Unassembled WGS sequence"/>
</dbReference>
<proteinExistence type="predicted"/>
<reference evidence="2 3" key="1">
    <citation type="journal article" date="2021" name="BMC Genomics">
        <title>Datura genome reveals duplications of psychoactive alkaloid biosynthetic genes and high mutation rate following tissue culture.</title>
        <authorList>
            <person name="Rajewski A."/>
            <person name="Carter-House D."/>
            <person name="Stajich J."/>
            <person name="Litt A."/>
        </authorList>
    </citation>
    <scope>NUCLEOTIDE SEQUENCE [LARGE SCALE GENOMIC DNA]</scope>
    <source>
        <strain evidence="2">AR-01</strain>
    </source>
</reference>